<evidence type="ECO:0000256" key="1">
    <source>
        <dbReference type="SAM" id="Phobius"/>
    </source>
</evidence>
<feature type="transmembrane region" description="Helical" evidence="1">
    <location>
        <begin position="6"/>
        <end position="27"/>
    </location>
</feature>
<protein>
    <submittedName>
        <fullName evidence="2">Uncharacterized protein</fullName>
    </submittedName>
</protein>
<reference evidence="2 3" key="1">
    <citation type="submission" date="2017-03" db="EMBL/GenBank/DDBJ databases">
        <authorList>
            <person name="Afonso C.L."/>
            <person name="Miller P.J."/>
            <person name="Scott M.A."/>
            <person name="Spackman E."/>
            <person name="Goraichik I."/>
            <person name="Dimitrov K.M."/>
            <person name="Suarez D.L."/>
            <person name="Swayne D.E."/>
        </authorList>
    </citation>
    <scope>NUCLEOTIDE SEQUENCE [LARGE SCALE GENOMIC DNA]</scope>
    <source>
        <strain evidence="2 3">CECT 7639</strain>
    </source>
</reference>
<dbReference type="EMBL" id="FWFO01000004">
    <property type="protein sequence ID" value="SLN65715.1"/>
    <property type="molecule type" value="Genomic_DNA"/>
</dbReference>
<evidence type="ECO:0000313" key="2">
    <source>
        <dbReference type="EMBL" id="SLN65715.1"/>
    </source>
</evidence>
<feature type="transmembrane region" description="Helical" evidence="1">
    <location>
        <begin position="75"/>
        <end position="102"/>
    </location>
</feature>
<accession>A0A1Y5TQ77</accession>
<proteinExistence type="predicted"/>
<keyword evidence="3" id="KW-1185">Reference proteome</keyword>
<keyword evidence="1" id="KW-1133">Transmembrane helix</keyword>
<keyword evidence="1" id="KW-0472">Membrane</keyword>
<sequence length="117" mass="12945">MNDLHVLALTVLAPPFILGIFGLWFTVRHLHPFLCEIGAAPWNRGITRRVLFGGVVNSSPEQVVRLQKLRGMYAGLLGLMLLFVVFFMGLGAVAFLGVFIGLNFLMARPFDVAETNK</sequence>
<dbReference type="AlphaFoldDB" id="A0A1Y5TQ77"/>
<name>A0A1Y5TQ77_9RHOB</name>
<evidence type="ECO:0000313" key="3">
    <source>
        <dbReference type="Proteomes" id="UP000193077"/>
    </source>
</evidence>
<organism evidence="2 3">
    <name type="scientific">Falsiruegeria litorea R37</name>
    <dbReference type="NCBI Taxonomy" id="1200284"/>
    <lineage>
        <taxon>Bacteria</taxon>
        <taxon>Pseudomonadati</taxon>
        <taxon>Pseudomonadota</taxon>
        <taxon>Alphaproteobacteria</taxon>
        <taxon>Rhodobacterales</taxon>
        <taxon>Roseobacteraceae</taxon>
        <taxon>Falsiruegeria</taxon>
    </lineage>
</organism>
<dbReference type="Proteomes" id="UP000193077">
    <property type="component" value="Unassembled WGS sequence"/>
</dbReference>
<gene>
    <name evidence="2" type="ORF">TRL7639_03713</name>
</gene>
<keyword evidence="1" id="KW-0812">Transmembrane</keyword>
<dbReference type="RefSeq" id="WP_085797362.1">
    <property type="nucleotide sequence ID" value="NZ_FWFO01000004.1"/>
</dbReference>